<keyword evidence="2" id="KW-1185">Reference proteome</keyword>
<dbReference type="AlphaFoldDB" id="A0A8J2PQD6"/>
<evidence type="ECO:0000313" key="1">
    <source>
        <dbReference type="EMBL" id="CAG7832365.1"/>
    </source>
</evidence>
<name>A0A8J2PQD6_9HEXA</name>
<evidence type="ECO:0000313" key="2">
    <source>
        <dbReference type="Proteomes" id="UP000708208"/>
    </source>
</evidence>
<accession>A0A8J2PQD6</accession>
<reference evidence="1" key="1">
    <citation type="submission" date="2021-06" db="EMBL/GenBank/DDBJ databases">
        <authorList>
            <person name="Hodson N. C."/>
            <person name="Mongue J. A."/>
            <person name="Jaron S. K."/>
        </authorList>
    </citation>
    <scope>NUCLEOTIDE SEQUENCE</scope>
</reference>
<dbReference type="EMBL" id="CAJVCH010564654">
    <property type="protein sequence ID" value="CAG7832365.1"/>
    <property type="molecule type" value="Genomic_DNA"/>
</dbReference>
<proteinExistence type="predicted"/>
<comment type="caution">
    <text evidence="1">The sequence shown here is derived from an EMBL/GenBank/DDBJ whole genome shotgun (WGS) entry which is preliminary data.</text>
</comment>
<organism evidence="1 2">
    <name type="scientific">Allacma fusca</name>
    <dbReference type="NCBI Taxonomy" id="39272"/>
    <lineage>
        <taxon>Eukaryota</taxon>
        <taxon>Metazoa</taxon>
        <taxon>Ecdysozoa</taxon>
        <taxon>Arthropoda</taxon>
        <taxon>Hexapoda</taxon>
        <taxon>Collembola</taxon>
        <taxon>Symphypleona</taxon>
        <taxon>Sminthuridae</taxon>
        <taxon>Allacma</taxon>
    </lineage>
</organism>
<protein>
    <submittedName>
        <fullName evidence="1">Uncharacterized protein</fullName>
    </submittedName>
</protein>
<feature type="non-terminal residue" evidence="1">
    <location>
        <position position="1"/>
    </location>
</feature>
<dbReference type="Proteomes" id="UP000708208">
    <property type="component" value="Unassembled WGS sequence"/>
</dbReference>
<gene>
    <name evidence="1" type="ORF">AFUS01_LOCUS42050</name>
</gene>
<sequence>MNEMENAPLDSVFHPSNNYFPQTLGDI</sequence>